<accession>A0ABV3PFZ6</accession>
<dbReference type="EMBL" id="JBFNQD010000001">
    <property type="protein sequence ID" value="MEW9304539.1"/>
    <property type="molecule type" value="Genomic_DNA"/>
</dbReference>
<dbReference type="RefSeq" id="WP_367622897.1">
    <property type="nucleotide sequence ID" value="NZ_JBFNQD010000001.1"/>
</dbReference>
<protein>
    <submittedName>
        <fullName evidence="1">Uncharacterized protein</fullName>
    </submittedName>
</protein>
<comment type="caution">
    <text evidence="1">The sequence shown here is derived from an EMBL/GenBank/DDBJ whole genome shotgun (WGS) entry which is preliminary data.</text>
</comment>
<sequence>MPTEQEQRQVVANWLIKENIADPALANLLAPAVTELFCPEPKRISIEHWQLITEKAGQPDKPE</sequence>
<gene>
    <name evidence="1" type="ORF">ABXS05_03250</name>
</gene>
<dbReference type="Proteomes" id="UP001555786">
    <property type="component" value="Unassembled WGS sequence"/>
</dbReference>
<proteinExistence type="predicted"/>
<evidence type="ECO:0000313" key="1">
    <source>
        <dbReference type="EMBL" id="MEW9304539.1"/>
    </source>
</evidence>
<evidence type="ECO:0000313" key="2">
    <source>
        <dbReference type="Proteomes" id="UP001555786"/>
    </source>
</evidence>
<name>A0ABV3PFZ6_9HYPH</name>
<organism evidence="1 2">
    <name type="scientific">Labrys neptuniae</name>
    <dbReference type="NCBI Taxonomy" id="376174"/>
    <lineage>
        <taxon>Bacteria</taxon>
        <taxon>Pseudomonadati</taxon>
        <taxon>Pseudomonadota</taxon>
        <taxon>Alphaproteobacteria</taxon>
        <taxon>Hyphomicrobiales</taxon>
        <taxon>Xanthobacteraceae</taxon>
        <taxon>Labrys</taxon>
    </lineage>
</organism>
<reference evidence="1 2" key="1">
    <citation type="submission" date="2024-07" db="EMBL/GenBank/DDBJ databases">
        <title>Description of Labrys sedimenti sp. nov., isolated from a diclofenac-degrading enrichment culture.</title>
        <authorList>
            <person name="Tancsics A."/>
            <person name="Csepanyi A."/>
        </authorList>
    </citation>
    <scope>NUCLEOTIDE SEQUENCE [LARGE SCALE GENOMIC DNA]</scope>
    <source>
        <strain evidence="1 2">LMG 23578</strain>
    </source>
</reference>
<keyword evidence="2" id="KW-1185">Reference proteome</keyword>